<evidence type="ECO:0000256" key="2">
    <source>
        <dbReference type="SAM" id="MobiDB-lite"/>
    </source>
</evidence>
<feature type="region of interest" description="Disordered" evidence="2">
    <location>
        <begin position="1236"/>
        <end position="1322"/>
    </location>
</feature>
<feature type="region of interest" description="Disordered" evidence="2">
    <location>
        <begin position="312"/>
        <end position="413"/>
    </location>
</feature>
<feature type="compositionally biased region" description="Pro residues" evidence="2">
    <location>
        <begin position="234"/>
        <end position="243"/>
    </location>
</feature>
<feature type="compositionally biased region" description="Polar residues" evidence="2">
    <location>
        <begin position="762"/>
        <end position="774"/>
    </location>
</feature>
<feature type="compositionally biased region" description="Basic and acidic residues" evidence="2">
    <location>
        <begin position="1050"/>
        <end position="1059"/>
    </location>
</feature>
<reference evidence="3" key="1">
    <citation type="submission" date="2021-02" db="EMBL/GenBank/DDBJ databases">
        <authorList>
            <person name="Nowell W R."/>
        </authorList>
    </citation>
    <scope>NUCLEOTIDE SEQUENCE</scope>
    <source>
        <strain evidence="3">Ploen Becks lab</strain>
    </source>
</reference>
<feature type="coiled-coil region" evidence="1">
    <location>
        <begin position="959"/>
        <end position="1014"/>
    </location>
</feature>
<accession>A0A813UBY0</accession>
<dbReference type="OrthoDB" id="10661118at2759"/>
<feature type="compositionally biased region" description="Low complexity" evidence="2">
    <location>
        <begin position="429"/>
        <end position="442"/>
    </location>
</feature>
<feature type="compositionally biased region" description="Basic and acidic residues" evidence="2">
    <location>
        <begin position="196"/>
        <end position="210"/>
    </location>
</feature>
<feature type="compositionally biased region" description="Basic and acidic residues" evidence="2">
    <location>
        <begin position="1555"/>
        <end position="1564"/>
    </location>
</feature>
<sequence length="1584" mass="180569">MSDTLKYSNCKKPFKWYEQDQQKNDEKILNSQKNLCPPTWNKNRPVVTQIYRTTLEDHANTQVILIDRIIKRLDEIHFNDNYNYNGYGYNSPTHSNVVNVRNNAKKCASFTVHKQNDNKKYKIEDLVKIEPIQKIENSKSSFREISSLEQILNNVDHSKNNLKINYVEEQAVNNSQVQKKIVIPKARSLPPSPKKFLSEKKSPSPKKDVIKLSTIPEAPPLELGKDLVNSNESVPPPPPPPPLLNLDNNVIELKTTSGEESESGRLPNNFLNELLESKKKLKQTTDVKTEDKNDPESGFLAELKVYLSKLKENQGERSEMKILTEKNTTENKKDEINLEEIIKNLKKTTTKTTTQETQTDLSSRTVSSSSYRKTSSSESNKSSKKSNSSKKSSNKNSTISGSSSKSSSRNSSTINEGEFKILGIDNKSLKSSSSTVTPSIQSYRNTDSESSTFEDEKIEFSQDFSKYFEEYTTPRSSLSLSPSKTIQKTLISEEEKSIISVNNPKEDFRLNIFYEEFPQEDTRLPIVYNCQPLETSSRLKNVLIKLYFDLENYNSVTQSQDLDLYVKGPRVSQTNSFNDASFQNAESEIYESQSNNTIGSGEVFFENLRQMIEESQDDTDTDIQRSFLALNEFYNNLLRRFQNRFQNRSNDDVVSTVVSEDADLNENSQTNLSDSSAVNSDRNEFNDVYRSEQKKIKTIPKSGYIVAISEISEEDSSDTIFKPSSSKKKIENESFEKMNTSSGIDERPISKPIKSIRSRSRANSMSQEPMNISTDSEDQIARPSQRKTPTKNFKSRLNSTELDKVYLEEEKKFLTNSNQNLNAETEMRIWGEIVKTEKEINRPKSVPIDEIKKNEKERPKSVVFVEEIKEEKKSEAKEKTEDESRRLRKSSIASIKEEPEPSGISNLLKICSDIKRLEEEKKKEEPEPSGISNLLKICSDIRRMEDERKKEEPSGISNLLKICSDIKKLEAEANKANKENDQKSLAKLWAEINKTEKEKEAKKIEELKKKEERSNLFIIWSEASEASKQRAKMAAYEKINLEQRAYELEKITVSDRESDSSTGSKKSKNKAPPPRPSSFKIEEKSVGEKLASLVSAKKIDEVKNENKKKEPSMVEKLLAQKYDSEKNLKTEEKFEKKIDKDEEKKPKLESLIQKFDPVKRDLLTRTSTVSTTNSDDSPSGLTRIGGLLLTKNVQIDSQKKVEVERPLTQNNENKAFSNQASNLLSKLKTNSLKESEANKKNLLSKNPNDAFKSRESKLTSNIESDTKSLARSENLPQVDQYSRSSLQYQDDSSKRSTIKLSKNESDDSSSYKIGLTTDESSGTESDIEKYFKITKKSREASSKKFIQIQNSNNTELQKKDSDSSDYSIPTNFSILNSNNKRDSIGKNIPKFLADKPEQSRDSFLIDKILLKTSAPNPDDEKFFKDRPQIDSDDSLSLSKKELVDSLTTEKKIPNLKPEISVSDYSSNEEEFETIPVGPTPETMEIFKRLHPSQSANPQLMGMSRMNAELTRENKLSGGKQRKPNEETITDHEPVKRTQSSNSMNSQRHGIFSRLFNKDKSDKLNSKTSPVTSSDQKKKFNKLKK</sequence>
<evidence type="ECO:0000313" key="4">
    <source>
        <dbReference type="Proteomes" id="UP000663879"/>
    </source>
</evidence>
<feature type="compositionally biased region" description="Low complexity" evidence="2">
    <location>
        <begin position="389"/>
        <end position="412"/>
    </location>
</feature>
<dbReference type="Proteomes" id="UP000663879">
    <property type="component" value="Unassembled WGS sequence"/>
</dbReference>
<feature type="region of interest" description="Disordered" evidence="2">
    <location>
        <begin position="1344"/>
        <end position="1364"/>
    </location>
</feature>
<feature type="region of interest" description="Disordered" evidence="2">
    <location>
        <begin position="1508"/>
        <end position="1584"/>
    </location>
</feature>
<name>A0A813UBY0_9BILA</name>
<feature type="compositionally biased region" description="Basic and acidic residues" evidence="2">
    <location>
        <begin position="312"/>
        <end position="343"/>
    </location>
</feature>
<feature type="region of interest" description="Disordered" evidence="2">
    <location>
        <begin position="185"/>
        <end position="245"/>
    </location>
</feature>
<feature type="compositionally biased region" description="Basic and acidic residues" evidence="2">
    <location>
        <begin position="868"/>
        <end position="885"/>
    </location>
</feature>
<feature type="compositionally biased region" description="Polar residues" evidence="2">
    <location>
        <begin position="1271"/>
        <end position="1290"/>
    </location>
</feature>
<protein>
    <submittedName>
        <fullName evidence="3">Uncharacterized protein</fullName>
    </submittedName>
</protein>
<keyword evidence="1" id="KW-0175">Coiled coil</keyword>
<dbReference type="EMBL" id="CAJNOC010001017">
    <property type="protein sequence ID" value="CAF0826838.1"/>
    <property type="molecule type" value="Genomic_DNA"/>
</dbReference>
<feature type="compositionally biased region" description="Basic and acidic residues" evidence="2">
    <location>
        <begin position="1522"/>
        <end position="1535"/>
    </location>
</feature>
<feature type="region of interest" description="Disordered" evidence="2">
    <location>
        <begin position="429"/>
        <end position="448"/>
    </location>
</feature>
<evidence type="ECO:0000256" key="1">
    <source>
        <dbReference type="SAM" id="Coils"/>
    </source>
</evidence>
<feature type="compositionally biased region" description="Polar residues" evidence="2">
    <location>
        <begin position="1536"/>
        <end position="1547"/>
    </location>
</feature>
<gene>
    <name evidence="3" type="ORF">OXX778_LOCUS7762</name>
</gene>
<organism evidence="3 4">
    <name type="scientific">Brachionus calyciflorus</name>
    <dbReference type="NCBI Taxonomy" id="104777"/>
    <lineage>
        <taxon>Eukaryota</taxon>
        <taxon>Metazoa</taxon>
        <taxon>Spiralia</taxon>
        <taxon>Gnathifera</taxon>
        <taxon>Rotifera</taxon>
        <taxon>Eurotatoria</taxon>
        <taxon>Monogononta</taxon>
        <taxon>Pseudotrocha</taxon>
        <taxon>Ploima</taxon>
        <taxon>Brachionidae</taxon>
        <taxon>Brachionus</taxon>
    </lineage>
</organism>
<comment type="caution">
    <text evidence="3">The sequence shown here is derived from an EMBL/GenBank/DDBJ whole genome shotgun (WGS) entry which is preliminary data.</text>
</comment>
<evidence type="ECO:0000313" key="3">
    <source>
        <dbReference type="EMBL" id="CAF0826838.1"/>
    </source>
</evidence>
<feature type="region of interest" description="Disordered" evidence="2">
    <location>
        <begin position="736"/>
        <end position="796"/>
    </location>
</feature>
<keyword evidence="4" id="KW-1185">Reference proteome</keyword>
<feature type="region of interest" description="Disordered" evidence="2">
    <location>
        <begin position="1050"/>
        <end position="1086"/>
    </location>
</feature>
<proteinExistence type="predicted"/>
<feature type="compositionally biased region" description="Low complexity" evidence="2">
    <location>
        <begin position="350"/>
        <end position="381"/>
    </location>
</feature>
<feature type="region of interest" description="Disordered" evidence="2">
    <location>
        <begin position="868"/>
        <end position="904"/>
    </location>
</feature>